<accession>A0AAV2T0R3</accession>
<evidence type="ECO:0000313" key="3">
    <source>
        <dbReference type="Proteomes" id="UP001497525"/>
    </source>
</evidence>
<evidence type="ECO:0000313" key="2">
    <source>
        <dbReference type="EMBL" id="CAL5130255.1"/>
    </source>
</evidence>
<name>A0AAV2T0R3_CALDB</name>
<organism evidence="2 3">
    <name type="scientific">Calicophoron daubneyi</name>
    <name type="common">Rumen fluke</name>
    <name type="synonym">Paramphistomum daubneyi</name>
    <dbReference type="NCBI Taxonomy" id="300641"/>
    <lineage>
        <taxon>Eukaryota</taxon>
        <taxon>Metazoa</taxon>
        <taxon>Spiralia</taxon>
        <taxon>Lophotrochozoa</taxon>
        <taxon>Platyhelminthes</taxon>
        <taxon>Trematoda</taxon>
        <taxon>Digenea</taxon>
        <taxon>Plagiorchiida</taxon>
        <taxon>Pronocephalata</taxon>
        <taxon>Paramphistomoidea</taxon>
        <taxon>Paramphistomidae</taxon>
        <taxon>Calicophoron</taxon>
    </lineage>
</organism>
<sequence length="196" mass="21930">MRAQTIRQDAATRSVESERVHPDLGQPVLLSSWQDTDTPQSLSSSTAAKSEYNTKNSNVLPLTKENLMGHTRMHEYIFRYQILCKRLNDVNKEQMIRGEGGKMESGCEISELPAAKRPHLSAELRVVNNEPIKTGFSTQANVIRHQTENVPFHPQHYETEAIVGKINPCNPELGRNWHSCCACSNSCPAHGTPHAD</sequence>
<gene>
    <name evidence="2" type="ORF">CDAUBV1_LOCUS1671</name>
</gene>
<reference evidence="2" key="1">
    <citation type="submission" date="2024-06" db="EMBL/GenBank/DDBJ databases">
        <authorList>
            <person name="Liu X."/>
            <person name="Lenzi L."/>
            <person name="Haldenby T S."/>
            <person name="Uol C."/>
        </authorList>
    </citation>
    <scope>NUCLEOTIDE SEQUENCE</scope>
</reference>
<dbReference type="AlphaFoldDB" id="A0AAV2T0R3"/>
<feature type="compositionally biased region" description="Polar residues" evidence="1">
    <location>
        <begin position="29"/>
        <end position="53"/>
    </location>
</feature>
<dbReference type="Proteomes" id="UP001497525">
    <property type="component" value="Unassembled WGS sequence"/>
</dbReference>
<dbReference type="EMBL" id="CAXLJL010000059">
    <property type="protein sequence ID" value="CAL5130255.1"/>
    <property type="molecule type" value="Genomic_DNA"/>
</dbReference>
<comment type="caution">
    <text evidence="2">The sequence shown here is derived from an EMBL/GenBank/DDBJ whole genome shotgun (WGS) entry which is preliminary data.</text>
</comment>
<feature type="region of interest" description="Disordered" evidence="1">
    <location>
        <begin position="1"/>
        <end position="53"/>
    </location>
</feature>
<protein>
    <submittedName>
        <fullName evidence="2">Uncharacterized protein</fullName>
    </submittedName>
</protein>
<proteinExistence type="predicted"/>
<evidence type="ECO:0000256" key="1">
    <source>
        <dbReference type="SAM" id="MobiDB-lite"/>
    </source>
</evidence>